<dbReference type="SUPFAM" id="SSF54593">
    <property type="entry name" value="Glyoxalase/Bleomycin resistance protein/Dihydroxybiphenyl dioxygenase"/>
    <property type="match status" value="1"/>
</dbReference>
<sequence length="136" mass="15651">MITDINHLTLAVSDIERSFDFYTRVVELKPVVKWARGAYLQAGDDWICLSLDDETRTGPLPEYTHVAFSVGREAFARCTDAMREQGVAIWKENRSEGDSLYFLDPDGHKLEIHSGDLQSRLAALRENPYERLEWFV</sequence>
<dbReference type="Pfam" id="PF00903">
    <property type="entry name" value="Glyoxalase"/>
    <property type="match status" value="1"/>
</dbReference>
<dbReference type="EMBL" id="PNRF01000002">
    <property type="protein sequence ID" value="PMR77933.1"/>
    <property type="molecule type" value="Genomic_DNA"/>
</dbReference>
<name>A0A2N7UBW4_9GAMM</name>
<dbReference type="InterPro" id="IPR004360">
    <property type="entry name" value="Glyas_Fos-R_dOase_dom"/>
</dbReference>
<dbReference type="GO" id="GO:0046872">
    <property type="term" value="F:metal ion binding"/>
    <property type="evidence" value="ECO:0007669"/>
    <property type="project" value="UniProtKB-KW"/>
</dbReference>
<dbReference type="AlphaFoldDB" id="A0A2N7UBW4"/>
<dbReference type="GO" id="GO:0016740">
    <property type="term" value="F:transferase activity"/>
    <property type="evidence" value="ECO:0007669"/>
    <property type="project" value="UniProtKB-KW"/>
</dbReference>
<dbReference type="RefSeq" id="WP_102651571.1">
    <property type="nucleotide sequence ID" value="NZ_PNRF01000002.1"/>
</dbReference>
<dbReference type="InterPro" id="IPR051332">
    <property type="entry name" value="Fosfomycin_Res_Enzymes"/>
</dbReference>
<dbReference type="Proteomes" id="UP000235803">
    <property type="component" value="Unassembled WGS sequence"/>
</dbReference>
<dbReference type="CDD" id="cd07244">
    <property type="entry name" value="FosA"/>
    <property type="match status" value="1"/>
</dbReference>
<evidence type="ECO:0000259" key="2">
    <source>
        <dbReference type="PROSITE" id="PS51819"/>
    </source>
</evidence>
<evidence type="ECO:0000256" key="1">
    <source>
        <dbReference type="ARBA" id="ARBA00022723"/>
    </source>
</evidence>
<gene>
    <name evidence="3" type="ORF">C1H69_01070</name>
</gene>
<reference evidence="3 4" key="1">
    <citation type="submission" date="2018-01" db="EMBL/GenBank/DDBJ databases">
        <title>Halomonas endophytica sp. nov., isolated from storage liquid in the stems of Populus euphratica.</title>
        <authorList>
            <person name="Chen C."/>
        </authorList>
    </citation>
    <scope>NUCLEOTIDE SEQUENCE [LARGE SCALE GENOMIC DNA]</scope>
    <source>
        <strain evidence="3 4">MC28</strain>
    </source>
</reference>
<evidence type="ECO:0000313" key="4">
    <source>
        <dbReference type="Proteomes" id="UP000235803"/>
    </source>
</evidence>
<protein>
    <submittedName>
        <fullName evidence="3">Glutathione transferase</fullName>
    </submittedName>
</protein>
<dbReference type="InterPro" id="IPR037523">
    <property type="entry name" value="VOC_core"/>
</dbReference>
<keyword evidence="4" id="KW-1185">Reference proteome</keyword>
<dbReference type="OrthoDB" id="4265398at2"/>
<dbReference type="PANTHER" id="PTHR36113">
    <property type="entry name" value="LYASE, PUTATIVE-RELATED-RELATED"/>
    <property type="match status" value="1"/>
</dbReference>
<dbReference type="PANTHER" id="PTHR36113:SF6">
    <property type="entry name" value="FOSFOMYCIN RESISTANCE PROTEIN FOSX"/>
    <property type="match status" value="1"/>
</dbReference>
<dbReference type="Gene3D" id="3.10.180.10">
    <property type="entry name" value="2,3-Dihydroxybiphenyl 1,2-Dioxygenase, domain 1"/>
    <property type="match status" value="1"/>
</dbReference>
<organism evidence="3 4">
    <name type="scientific">Billgrantia endophytica</name>
    <dbReference type="NCBI Taxonomy" id="2033802"/>
    <lineage>
        <taxon>Bacteria</taxon>
        <taxon>Pseudomonadati</taxon>
        <taxon>Pseudomonadota</taxon>
        <taxon>Gammaproteobacteria</taxon>
        <taxon>Oceanospirillales</taxon>
        <taxon>Halomonadaceae</taxon>
        <taxon>Billgrantia</taxon>
    </lineage>
</organism>
<keyword evidence="1" id="KW-0479">Metal-binding</keyword>
<accession>A0A2N7UBW4</accession>
<evidence type="ECO:0000313" key="3">
    <source>
        <dbReference type="EMBL" id="PMR77933.1"/>
    </source>
</evidence>
<feature type="domain" description="VOC" evidence="2">
    <location>
        <begin position="4"/>
        <end position="115"/>
    </location>
</feature>
<comment type="caution">
    <text evidence="3">The sequence shown here is derived from an EMBL/GenBank/DDBJ whole genome shotgun (WGS) entry which is preliminary data.</text>
</comment>
<dbReference type="PROSITE" id="PS51819">
    <property type="entry name" value="VOC"/>
    <property type="match status" value="1"/>
</dbReference>
<proteinExistence type="predicted"/>
<keyword evidence="3" id="KW-0808">Transferase</keyword>
<dbReference type="InterPro" id="IPR029068">
    <property type="entry name" value="Glyas_Bleomycin-R_OHBP_Dase"/>
</dbReference>